<dbReference type="SUPFAM" id="SSF54786">
    <property type="entry name" value="YcfA/nrd intein domain"/>
    <property type="match status" value="1"/>
</dbReference>
<keyword evidence="5" id="KW-0378">Hydrolase</keyword>
<name>A0ABV6GX29_9BACL</name>
<keyword evidence="4" id="KW-0255">Endonuclease</keyword>
<evidence type="ECO:0000313" key="8">
    <source>
        <dbReference type="EMBL" id="MFC0298875.1"/>
    </source>
</evidence>
<dbReference type="PANTHER" id="PTHR34873">
    <property type="entry name" value="SSR1766 PROTEIN"/>
    <property type="match status" value="1"/>
</dbReference>
<dbReference type="PANTHER" id="PTHR34873:SF3">
    <property type="entry name" value="ADDICTION MODULE TOXIN, HICA FAMILY"/>
    <property type="match status" value="1"/>
</dbReference>
<proteinExistence type="inferred from homology"/>
<evidence type="ECO:0000256" key="5">
    <source>
        <dbReference type="ARBA" id="ARBA00022801"/>
    </source>
</evidence>
<evidence type="ECO:0000313" key="9">
    <source>
        <dbReference type="Proteomes" id="UP001589785"/>
    </source>
</evidence>
<keyword evidence="6" id="KW-0694">RNA-binding</keyword>
<comment type="caution">
    <text evidence="8">The sequence shown here is derived from an EMBL/GenBank/DDBJ whole genome shotgun (WGS) entry which is preliminary data.</text>
</comment>
<evidence type="ECO:0000256" key="3">
    <source>
        <dbReference type="ARBA" id="ARBA00022722"/>
    </source>
</evidence>
<evidence type="ECO:0000256" key="2">
    <source>
        <dbReference type="ARBA" id="ARBA00022649"/>
    </source>
</evidence>
<dbReference type="Gene3D" id="3.30.920.30">
    <property type="entry name" value="Hypothetical protein"/>
    <property type="match status" value="1"/>
</dbReference>
<dbReference type="EMBL" id="JBHLVN010000126">
    <property type="protein sequence ID" value="MFC0298875.1"/>
    <property type="molecule type" value="Genomic_DNA"/>
</dbReference>
<reference evidence="8 9" key="1">
    <citation type="submission" date="2024-09" db="EMBL/GenBank/DDBJ databases">
        <authorList>
            <person name="Sun Q."/>
            <person name="Mori K."/>
        </authorList>
    </citation>
    <scope>NUCLEOTIDE SEQUENCE [LARGE SCALE GENOMIC DNA]</scope>
    <source>
        <strain evidence="8 9">CCM 7224</strain>
    </source>
</reference>
<dbReference type="RefSeq" id="WP_217994774.1">
    <property type="nucleotide sequence ID" value="NZ_JBHLVN010000126.1"/>
</dbReference>
<accession>A0ABV6GX29</accession>
<keyword evidence="9" id="KW-1185">Reference proteome</keyword>
<keyword evidence="7" id="KW-0346">Stress response</keyword>
<gene>
    <name evidence="8" type="ORF">ACFFHQ_16105</name>
</gene>
<organism evidence="8 9">
    <name type="scientific">Geobacillus jurassicus</name>
    <dbReference type="NCBI Taxonomy" id="235932"/>
    <lineage>
        <taxon>Bacteria</taxon>
        <taxon>Bacillati</taxon>
        <taxon>Bacillota</taxon>
        <taxon>Bacilli</taxon>
        <taxon>Bacillales</taxon>
        <taxon>Anoxybacillaceae</taxon>
        <taxon>Geobacillus</taxon>
    </lineage>
</organism>
<dbReference type="Pfam" id="PF07927">
    <property type="entry name" value="HicA_toxin"/>
    <property type="match status" value="1"/>
</dbReference>
<dbReference type="InterPro" id="IPR012933">
    <property type="entry name" value="HicA_mRNA_interferase"/>
</dbReference>
<dbReference type="Proteomes" id="UP001589785">
    <property type="component" value="Unassembled WGS sequence"/>
</dbReference>
<keyword evidence="2" id="KW-1277">Toxin-antitoxin system</keyword>
<evidence type="ECO:0000256" key="7">
    <source>
        <dbReference type="ARBA" id="ARBA00023016"/>
    </source>
</evidence>
<evidence type="ECO:0000256" key="4">
    <source>
        <dbReference type="ARBA" id="ARBA00022759"/>
    </source>
</evidence>
<evidence type="ECO:0000256" key="1">
    <source>
        <dbReference type="ARBA" id="ARBA00006620"/>
    </source>
</evidence>
<dbReference type="InterPro" id="IPR038570">
    <property type="entry name" value="HicA_sf"/>
</dbReference>
<protein>
    <submittedName>
        <fullName evidence="8">Type II toxin-antitoxin system HicA family toxin</fullName>
    </submittedName>
</protein>
<keyword evidence="3" id="KW-0540">Nuclease</keyword>
<sequence>MWKGGINISSKELIKLLKKDGWYLHRVVGSHHHFKHPTKKGTVTVPHPRKDLKPETVHSILKQAGLK</sequence>
<comment type="similarity">
    <text evidence="1">Belongs to the HicA mRNA interferase family.</text>
</comment>
<evidence type="ECO:0000256" key="6">
    <source>
        <dbReference type="ARBA" id="ARBA00022884"/>
    </source>
</evidence>